<accession>A0ABT4YUZ1</accession>
<dbReference type="Gene3D" id="3.90.180.10">
    <property type="entry name" value="Medium-chain alcohol dehydrogenases, catalytic domain"/>
    <property type="match status" value="1"/>
</dbReference>
<evidence type="ECO:0000256" key="2">
    <source>
        <dbReference type="ARBA" id="ARBA00023002"/>
    </source>
</evidence>
<proteinExistence type="predicted"/>
<keyword evidence="2" id="KW-0560">Oxidoreductase</keyword>
<evidence type="ECO:0000313" key="3">
    <source>
        <dbReference type="EMBL" id="MDB1125358.1"/>
    </source>
</evidence>
<dbReference type="PANTHER" id="PTHR48106">
    <property type="entry name" value="QUINONE OXIDOREDUCTASE PIG3-RELATED"/>
    <property type="match status" value="1"/>
</dbReference>
<reference evidence="3 4" key="1">
    <citation type="submission" date="2023-01" db="EMBL/GenBank/DDBJ databases">
        <title>Vibrio sp. KJ40-1 sp.nov, isolated from marine algae.</title>
        <authorList>
            <person name="Butt M."/>
            <person name="Kim J.M.J."/>
            <person name="Jeon C.O.C."/>
        </authorList>
    </citation>
    <scope>NUCLEOTIDE SEQUENCE [LARGE SCALE GENOMIC DNA]</scope>
    <source>
        <strain evidence="3 4">KJ40-1</strain>
    </source>
</reference>
<organism evidence="3 4">
    <name type="scientific">Vibrio algarum</name>
    <dbReference type="NCBI Taxonomy" id="3020714"/>
    <lineage>
        <taxon>Bacteria</taxon>
        <taxon>Pseudomonadati</taxon>
        <taxon>Pseudomonadota</taxon>
        <taxon>Gammaproteobacteria</taxon>
        <taxon>Vibrionales</taxon>
        <taxon>Vibrionaceae</taxon>
        <taxon>Vibrio</taxon>
    </lineage>
</organism>
<sequence length="161" mass="17688">METIITTSSSKNYPYVHALGATHAINYHDLNVFEQVMDITNQQGVDVSLDCVGRDNDILAASVLRYEGCMVELVKTLTPNNYQDAFTRGLSFHQLSLGSGHRYGAYGRNTIIKAGIAISAMLEEGQLNVPKLEIVNFKDIGGALIDMRNERTVGKIVAKLI</sequence>
<comment type="caution">
    <text evidence="3">The sequence shown here is derived from an EMBL/GenBank/DDBJ whole genome shotgun (WGS) entry which is preliminary data.</text>
</comment>
<gene>
    <name evidence="3" type="ORF">PGX00_17560</name>
</gene>
<dbReference type="PANTHER" id="PTHR48106:SF7">
    <property type="entry name" value="DEHYDROGENASE, ZINC-CONTAINING, PUTATIVE (AFU_ORTHOLOGUE AFUA_5G10220)-RELATED"/>
    <property type="match status" value="1"/>
</dbReference>
<dbReference type="RefSeq" id="WP_272138992.1">
    <property type="nucleotide sequence ID" value="NZ_JAQLOI010000003.1"/>
</dbReference>
<name>A0ABT4YUZ1_9VIBR</name>
<evidence type="ECO:0000313" key="4">
    <source>
        <dbReference type="Proteomes" id="UP001210678"/>
    </source>
</evidence>
<dbReference type="Gene3D" id="3.40.50.720">
    <property type="entry name" value="NAD(P)-binding Rossmann-like Domain"/>
    <property type="match status" value="1"/>
</dbReference>
<dbReference type="EMBL" id="JAQLOI010000003">
    <property type="protein sequence ID" value="MDB1125358.1"/>
    <property type="molecule type" value="Genomic_DNA"/>
</dbReference>
<keyword evidence="4" id="KW-1185">Reference proteome</keyword>
<dbReference type="Proteomes" id="UP001210678">
    <property type="component" value="Unassembled WGS sequence"/>
</dbReference>
<protein>
    <submittedName>
        <fullName evidence="3">Zinc-binding dehydrogenase</fullName>
    </submittedName>
</protein>
<dbReference type="Pfam" id="PF13602">
    <property type="entry name" value="ADH_zinc_N_2"/>
    <property type="match status" value="1"/>
</dbReference>
<keyword evidence="1" id="KW-0521">NADP</keyword>
<dbReference type="InterPro" id="IPR036291">
    <property type="entry name" value="NAD(P)-bd_dom_sf"/>
</dbReference>
<dbReference type="SUPFAM" id="SSF51735">
    <property type="entry name" value="NAD(P)-binding Rossmann-fold domains"/>
    <property type="match status" value="1"/>
</dbReference>
<evidence type="ECO:0000256" key="1">
    <source>
        <dbReference type="ARBA" id="ARBA00022857"/>
    </source>
</evidence>